<evidence type="ECO:0000256" key="1">
    <source>
        <dbReference type="SAM" id="MobiDB-lite"/>
    </source>
</evidence>
<keyword evidence="3" id="KW-1185">Reference proteome</keyword>
<proteinExistence type="predicted"/>
<comment type="caution">
    <text evidence="2">The sequence shown here is derived from an EMBL/GenBank/DDBJ whole genome shotgun (WGS) entry which is preliminary data.</text>
</comment>
<feature type="region of interest" description="Disordered" evidence="1">
    <location>
        <begin position="1"/>
        <end position="45"/>
    </location>
</feature>
<sequence>VVSHAPNGYSEPDSKVEDHDYYSDELDSSDPDESDDDRVGPKAEKFRRSQLNATFKFNKGMEFNTLNERPFVISLY</sequence>
<evidence type="ECO:0000313" key="2">
    <source>
        <dbReference type="EMBL" id="MCI51109.1"/>
    </source>
</evidence>
<dbReference type="AlphaFoldDB" id="A0A392SQZ7"/>
<reference evidence="2 3" key="1">
    <citation type="journal article" date="2018" name="Front. Plant Sci.">
        <title>Red Clover (Trifolium pratense) and Zigzag Clover (T. medium) - A Picture of Genomic Similarities and Differences.</title>
        <authorList>
            <person name="Dluhosova J."/>
            <person name="Istvanek J."/>
            <person name="Nedelnik J."/>
            <person name="Repkova J."/>
        </authorList>
    </citation>
    <scope>NUCLEOTIDE SEQUENCE [LARGE SCALE GENOMIC DNA]</scope>
    <source>
        <strain evidence="3">cv. 10/8</strain>
        <tissue evidence="2">Leaf</tissue>
    </source>
</reference>
<name>A0A392SQZ7_9FABA</name>
<protein>
    <submittedName>
        <fullName evidence="2">Uncharacterized protein</fullName>
    </submittedName>
</protein>
<feature type="compositionally biased region" description="Acidic residues" evidence="1">
    <location>
        <begin position="23"/>
        <end position="36"/>
    </location>
</feature>
<dbReference type="Proteomes" id="UP000265520">
    <property type="component" value="Unassembled WGS sequence"/>
</dbReference>
<evidence type="ECO:0000313" key="3">
    <source>
        <dbReference type="Proteomes" id="UP000265520"/>
    </source>
</evidence>
<organism evidence="2 3">
    <name type="scientific">Trifolium medium</name>
    <dbReference type="NCBI Taxonomy" id="97028"/>
    <lineage>
        <taxon>Eukaryota</taxon>
        <taxon>Viridiplantae</taxon>
        <taxon>Streptophyta</taxon>
        <taxon>Embryophyta</taxon>
        <taxon>Tracheophyta</taxon>
        <taxon>Spermatophyta</taxon>
        <taxon>Magnoliopsida</taxon>
        <taxon>eudicotyledons</taxon>
        <taxon>Gunneridae</taxon>
        <taxon>Pentapetalae</taxon>
        <taxon>rosids</taxon>
        <taxon>fabids</taxon>
        <taxon>Fabales</taxon>
        <taxon>Fabaceae</taxon>
        <taxon>Papilionoideae</taxon>
        <taxon>50 kb inversion clade</taxon>
        <taxon>NPAAA clade</taxon>
        <taxon>Hologalegina</taxon>
        <taxon>IRL clade</taxon>
        <taxon>Trifolieae</taxon>
        <taxon>Trifolium</taxon>
    </lineage>
</organism>
<feature type="compositionally biased region" description="Basic and acidic residues" evidence="1">
    <location>
        <begin position="12"/>
        <end position="22"/>
    </location>
</feature>
<dbReference type="EMBL" id="LXQA010427041">
    <property type="protein sequence ID" value="MCI51109.1"/>
    <property type="molecule type" value="Genomic_DNA"/>
</dbReference>
<accession>A0A392SQZ7</accession>
<feature type="non-terminal residue" evidence="2">
    <location>
        <position position="1"/>
    </location>
</feature>